<protein>
    <submittedName>
        <fullName evidence="2">Uncharacterized protein</fullName>
    </submittedName>
</protein>
<keyword evidence="1" id="KW-0812">Transmembrane</keyword>
<feature type="transmembrane region" description="Helical" evidence="1">
    <location>
        <begin position="7"/>
        <end position="25"/>
    </location>
</feature>
<gene>
    <name evidence="2" type="ORF">HMPREF9997_02637</name>
</gene>
<proteinExistence type="predicted"/>
<comment type="caution">
    <text evidence="2">The sequence shown here is derived from an EMBL/GenBank/DDBJ whole genome shotgun (WGS) entry which is preliminary data.</text>
</comment>
<accession>L1MA50</accession>
<keyword evidence="3" id="KW-1185">Reference proteome</keyword>
<dbReference type="AlphaFoldDB" id="L1MA50"/>
<evidence type="ECO:0000313" key="3">
    <source>
        <dbReference type="Proteomes" id="UP000010445"/>
    </source>
</evidence>
<evidence type="ECO:0000313" key="2">
    <source>
        <dbReference type="EMBL" id="EKX87859.1"/>
    </source>
</evidence>
<dbReference type="HOGENOM" id="CLU_3024385_0_0_11"/>
<reference evidence="2 3" key="1">
    <citation type="submission" date="2012-05" db="EMBL/GenBank/DDBJ databases">
        <authorList>
            <person name="Weinstock G."/>
            <person name="Sodergren E."/>
            <person name="Lobos E.A."/>
            <person name="Fulton L."/>
            <person name="Fulton R."/>
            <person name="Courtney L."/>
            <person name="Fronick C."/>
            <person name="O'Laughlin M."/>
            <person name="Godfrey J."/>
            <person name="Wilson R.M."/>
            <person name="Miner T."/>
            <person name="Farmer C."/>
            <person name="Delehaunty K."/>
            <person name="Cordes M."/>
            <person name="Minx P."/>
            <person name="Tomlinson C."/>
            <person name="Chen J."/>
            <person name="Wollam A."/>
            <person name="Pepin K.H."/>
            <person name="Bhonagiri V."/>
            <person name="Zhang X."/>
            <person name="Suruliraj S."/>
            <person name="Warren W."/>
            <person name="Mitreva M."/>
            <person name="Mardis E.R."/>
            <person name="Wilson R.K."/>
        </authorList>
    </citation>
    <scope>NUCLEOTIDE SEQUENCE [LARGE SCALE GENOMIC DNA]</scope>
    <source>
        <strain evidence="2 3">F0235</strain>
    </source>
</reference>
<name>L1MA50_9CORY</name>
<keyword evidence="1" id="KW-0472">Membrane</keyword>
<feature type="transmembrane region" description="Helical" evidence="1">
    <location>
        <begin position="31"/>
        <end position="50"/>
    </location>
</feature>
<organism evidence="2 3">
    <name type="scientific">Corynebacterium durum F0235</name>
    <dbReference type="NCBI Taxonomy" id="1035195"/>
    <lineage>
        <taxon>Bacteria</taxon>
        <taxon>Bacillati</taxon>
        <taxon>Actinomycetota</taxon>
        <taxon>Actinomycetes</taxon>
        <taxon>Mycobacteriales</taxon>
        <taxon>Corynebacteriaceae</taxon>
        <taxon>Corynebacterium</taxon>
    </lineage>
</organism>
<sequence length="55" mass="6237">MTRNKRIGIASLTLIPPFLLVINFIDILGLSIATWAFAFYLLIFSVFMLTRDSNS</sequence>
<dbReference type="EMBL" id="AMEM01000041">
    <property type="protein sequence ID" value="EKX87859.1"/>
    <property type="molecule type" value="Genomic_DNA"/>
</dbReference>
<evidence type="ECO:0000256" key="1">
    <source>
        <dbReference type="SAM" id="Phobius"/>
    </source>
</evidence>
<dbReference type="Proteomes" id="UP000010445">
    <property type="component" value="Unassembled WGS sequence"/>
</dbReference>
<keyword evidence="1" id="KW-1133">Transmembrane helix</keyword>